<feature type="region of interest" description="Disordered" evidence="1">
    <location>
        <begin position="1"/>
        <end position="20"/>
    </location>
</feature>
<dbReference type="AlphaFoldDB" id="A0AAW1P596"/>
<evidence type="ECO:0000313" key="3">
    <source>
        <dbReference type="Proteomes" id="UP001465755"/>
    </source>
</evidence>
<comment type="caution">
    <text evidence="2">The sequence shown here is derived from an EMBL/GenBank/DDBJ whole genome shotgun (WGS) entry which is preliminary data.</text>
</comment>
<feature type="region of interest" description="Disordered" evidence="1">
    <location>
        <begin position="59"/>
        <end position="90"/>
    </location>
</feature>
<sequence>MEFSSMSRTCQHSAAEAMPRPDSAVVATLTQGALAICDWAPTPCSHALATPCQRLREALSQSDKHATRKQTSTGPGVIDKPHDRGGKPATATLSVKQAGHAAASVSCKAVVRHAVRSPRSVEATVAVVFALYPAGFICPCQEEAMRIGKSSRQIIFGQLLPTHAVLSSRLQGGCRRLTQGALKFSPLGFGLQNCHSDSSGGSCHGVTGFHYCVIDNHLAWPVGLGVFEGWSCKAAWRPWLLCKIPARRSRITDGLHQALLSATCSLQEGFK</sequence>
<evidence type="ECO:0000313" key="2">
    <source>
        <dbReference type="EMBL" id="KAK9803324.1"/>
    </source>
</evidence>
<proteinExistence type="predicted"/>
<reference evidence="2 3" key="1">
    <citation type="journal article" date="2024" name="Nat. Commun.">
        <title>Phylogenomics reveals the evolutionary origins of lichenization in chlorophyte algae.</title>
        <authorList>
            <person name="Puginier C."/>
            <person name="Libourel C."/>
            <person name="Otte J."/>
            <person name="Skaloud P."/>
            <person name="Haon M."/>
            <person name="Grisel S."/>
            <person name="Petersen M."/>
            <person name="Berrin J.G."/>
            <person name="Delaux P.M."/>
            <person name="Dal Grande F."/>
            <person name="Keller J."/>
        </authorList>
    </citation>
    <scope>NUCLEOTIDE SEQUENCE [LARGE SCALE GENOMIC DNA]</scope>
    <source>
        <strain evidence="2 3">SAG 2036</strain>
    </source>
</reference>
<name>A0AAW1P596_9CHLO</name>
<organism evidence="2 3">
    <name type="scientific">Symbiochloris irregularis</name>
    <dbReference type="NCBI Taxonomy" id="706552"/>
    <lineage>
        <taxon>Eukaryota</taxon>
        <taxon>Viridiplantae</taxon>
        <taxon>Chlorophyta</taxon>
        <taxon>core chlorophytes</taxon>
        <taxon>Trebouxiophyceae</taxon>
        <taxon>Trebouxiales</taxon>
        <taxon>Trebouxiaceae</taxon>
        <taxon>Symbiochloris</taxon>
    </lineage>
</organism>
<dbReference type="Proteomes" id="UP001465755">
    <property type="component" value="Unassembled WGS sequence"/>
</dbReference>
<evidence type="ECO:0000256" key="1">
    <source>
        <dbReference type="SAM" id="MobiDB-lite"/>
    </source>
</evidence>
<keyword evidence="3" id="KW-1185">Reference proteome</keyword>
<dbReference type="EMBL" id="JALJOQ010000060">
    <property type="protein sequence ID" value="KAK9803324.1"/>
    <property type="molecule type" value="Genomic_DNA"/>
</dbReference>
<gene>
    <name evidence="2" type="ORF">WJX73_002555</name>
</gene>
<accession>A0AAW1P596</accession>
<protein>
    <submittedName>
        <fullName evidence="2">Uncharacterized protein</fullName>
    </submittedName>
</protein>
<feature type="compositionally biased region" description="Polar residues" evidence="1">
    <location>
        <begin position="1"/>
        <end position="12"/>
    </location>
</feature>